<proteinExistence type="predicted"/>
<dbReference type="Proteomes" id="UP001162992">
    <property type="component" value="Chromosome 2"/>
</dbReference>
<accession>A0ACC2EIY1</accession>
<dbReference type="EMBL" id="CM055093">
    <property type="protein sequence ID" value="KAJ7566361.1"/>
    <property type="molecule type" value="Genomic_DNA"/>
</dbReference>
<sequence>MSDWHLVFLVILSVGSAVVTSTSQQQEPESLLPQESMETPDWNKGVQGDKQAEANSGVVFQTMKIPQRTDVSRGQLIHDILKKDEQRLKYFASRVESAKSESSKTEPPKLNPLKVVKDESGESTEELEESSTSGIPDSN</sequence>
<evidence type="ECO:0000313" key="1">
    <source>
        <dbReference type="EMBL" id="KAJ7566361.1"/>
    </source>
</evidence>
<evidence type="ECO:0000313" key="2">
    <source>
        <dbReference type="Proteomes" id="UP001162992"/>
    </source>
</evidence>
<organism evidence="1 2">
    <name type="scientific">Diphasiastrum complanatum</name>
    <name type="common">Issler's clubmoss</name>
    <name type="synonym">Lycopodium complanatum</name>
    <dbReference type="NCBI Taxonomy" id="34168"/>
    <lineage>
        <taxon>Eukaryota</taxon>
        <taxon>Viridiplantae</taxon>
        <taxon>Streptophyta</taxon>
        <taxon>Embryophyta</taxon>
        <taxon>Tracheophyta</taxon>
        <taxon>Lycopodiopsida</taxon>
        <taxon>Lycopodiales</taxon>
        <taxon>Lycopodiaceae</taxon>
        <taxon>Lycopodioideae</taxon>
        <taxon>Diphasiastrum</taxon>
    </lineage>
</organism>
<comment type="caution">
    <text evidence="1">The sequence shown here is derived from an EMBL/GenBank/DDBJ whole genome shotgun (WGS) entry which is preliminary data.</text>
</comment>
<gene>
    <name evidence="1" type="ORF">O6H91_02G099100</name>
</gene>
<keyword evidence="2" id="KW-1185">Reference proteome</keyword>
<reference evidence="2" key="1">
    <citation type="journal article" date="2024" name="Proc. Natl. Acad. Sci. U.S.A.">
        <title>Extraordinary preservation of gene collinearity over three hundred million years revealed in homosporous lycophytes.</title>
        <authorList>
            <person name="Li C."/>
            <person name="Wickell D."/>
            <person name="Kuo L.Y."/>
            <person name="Chen X."/>
            <person name="Nie B."/>
            <person name="Liao X."/>
            <person name="Peng D."/>
            <person name="Ji J."/>
            <person name="Jenkins J."/>
            <person name="Williams M."/>
            <person name="Shu S."/>
            <person name="Plott C."/>
            <person name="Barry K."/>
            <person name="Rajasekar S."/>
            <person name="Grimwood J."/>
            <person name="Han X."/>
            <person name="Sun S."/>
            <person name="Hou Z."/>
            <person name="He W."/>
            <person name="Dai G."/>
            <person name="Sun C."/>
            <person name="Schmutz J."/>
            <person name="Leebens-Mack J.H."/>
            <person name="Li F.W."/>
            <person name="Wang L."/>
        </authorList>
    </citation>
    <scope>NUCLEOTIDE SEQUENCE [LARGE SCALE GENOMIC DNA]</scope>
    <source>
        <strain evidence="2">cv. PW_Plant_1</strain>
    </source>
</reference>
<name>A0ACC2EIY1_DIPCM</name>
<protein>
    <submittedName>
        <fullName evidence="1">Uncharacterized protein</fullName>
    </submittedName>
</protein>